<organism evidence="7">
    <name type="scientific">Trypanosoma brucei equiperdum</name>
    <dbReference type="NCBI Taxonomy" id="630700"/>
    <lineage>
        <taxon>Eukaryota</taxon>
        <taxon>Discoba</taxon>
        <taxon>Euglenozoa</taxon>
        <taxon>Kinetoplastea</taxon>
        <taxon>Metakinetoplastina</taxon>
        <taxon>Trypanosomatida</taxon>
        <taxon>Trypanosomatidae</taxon>
        <taxon>Trypanosoma</taxon>
    </lineage>
</organism>
<dbReference type="AlphaFoldDB" id="A0A3L6L672"/>
<evidence type="ECO:0000256" key="1">
    <source>
        <dbReference type="ARBA" id="ARBA00022723"/>
    </source>
</evidence>
<comment type="caution">
    <text evidence="7">The sequence shown here is derived from an EMBL/GenBank/DDBJ whole genome shotgun (WGS) entry which is preliminary data.</text>
</comment>
<name>A0A3L6L672_9TRYP</name>
<evidence type="ECO:0000259" key="6">
    <source>
        <dbReference type="PROSITE" id="PS50089"/>
    </source>
</evidence>
<dbReference type="PANTHER" id="PTHR12183:SF32">
    <property type="entry name" value="MITOCHONDRIAL E3 UBIQUITIN PROTEIN LIGASE 1"/>
    <property type="match status" value="1"/>
</dbReference>
<feature type="region of interest" description="Disordered" evidence="5">
    <location>
        <begin position="46"/>
        <end position="72"/>
    </location>
</feature>
<evidence type="ECO:0000256" key="3">
    <source>
        <dbReference type="ARBA" id="ARBA00022833"/>
    </source>
</evidence>
<keyword evidence="2 4" id="KW-0863">Zinc-finger</keyword>
<dbReference type="Pfam" id="PF13920">
    <property type="entry name" value="zf-C3HC4_3"/>
    <property type="match status" value="1"/>
</dbReference>
<dbReference type="PANTHER" id="PTHR12183">
    <property type="entry name" value="MITOCHONDRIAL UBIQUITIN LIGASE ACTIVATOR OF NFKB 1"/>
    <property type="match status" value="1"/>
</dbReference>
<dbReference type="InterPro" id="IPR001841">
    <property type="entry name" value="Znf_RING"/>
</dbReference>
<evidence type="ECO:0000313" key="7">
    <source>
        <dbReference type="EMBL" id="RHW70737.1"/>
    </source>
</evidence>
<keyword evidence="1" id="KW-0479">Metal-binding</keyword>
<accession>A0A3L6L672</accession>
<dbReference type="PROSITE" id="PS50089">
    <property type="entry name" value="ZF_RING_2"/>
    <property type="match status" value="1"/>
</dbReference>
<evidence type="ECO:0000256" key="5">
    <source>
        <dbReference type="SAM" id="MobiDB-lite"/>
    </source>
</evidence>
<dbReference type="CDD" id="cd16649">
    <property type="entry name" value="mRING-HC-C3HC5_CGRF1-like"/>
    <property type="match status" value="1"/>
</dbReference>
<dbReference type="SUPFAM" id="SSF57850">
    <property type="entry name" value="RING/U-box"/>
    <property type="match status" value="1"/>
</dbReference>
<feature type="region of interest" description="Disordered" evidence="5">
    <location>
        <begin position="88"/>
        <end position="128"/>
    </location>
</feature>
<dbReference type="Proteomes" id="UP000266743">
    <property type="component" value="Chromosome 8"/>
</dbReference>
<reference evidence="7" key="1">
    <citation type="submission" date="2018-09" db="EMBL/GenBank/DDBJ databases">
        <title>whole genome sequence of T. equiperdum IVM-t1 strain.</title>
        <authorList>
            <person name="Suganuma K."/>
        </authorList>
    </citation>
    <scope>NUCLEOTIDE SEQUENCE [LARGE SCALE GENOMIC DNA]</scope>
    <source>
        <strain evidence="7">IVM-t1</strain>
    </source>
</reference>
<dbReference type="InterPro" id="IPR051652">
    <property type="entry name" value="MDM2_MDM4_MUL1"/>
</dbReference>
<dbReference type="EMBL" id="QSBY01000008">
    <property type="protein sequence ID" value="RHW70737.1"/>
    <property type="molecule type" value="Genomic_DNA"/>
</dbReference>
<dbReference type="GO" id="GO:0008270">
    <property type="term" value="F:zinc ion binding"/>
    <property type="evidence" value="ECO:0007669"/>
    <property type="project" value="UniProtKB-KW"/>
</dbReference>
<proteinExistence type="predicted"/>
<sequence>MTTNLVLPAGGGNGRTLFSSNRRHRLQLLKITTGIQPVFLGGHLLFQPNSSEMPHTARHPDNRHQNQQPQPQLRWRRSFRGELAVQEVLPPLTSPRPQQRQQQNDGHQQSDIRLVLPPPFTSPRGNTNNYIRQEYHVAQRDAENEQAAHTAPPHAGQTNSDRFPNISTMAPASYVSNRAQETNNGQCCICLERQSLVLFLPCRHLCTCDGCLRQLQKKACPYCNQPYRKTTRVFIP</sequence>
<protein>
    <submittedName>
        <fullName evidence="7">Zinc finger protein</fullName>
    </submittedName>
</protein>
<gene>
    <name evidence="7" type="ORF">DPX39_080038700</name>
</gene>
<dbReference type="InterPro" id="IPR013083">
    <property type="entry name" value="Znf_RING/FYVE/PHD"/>
</dbReference>
<dbReference type="Gene3D" id="3.30.40.10">
    <property type="entry name" value="Zinc/RING finger domain, C3HC4 (zinc finger)"/>
    <property type="match status" value="1"/>
</dbReference>
<feature type="region of interest" description="Disordered" evidence="5">
    <location>
        <begin position="140"/>
        <end position="164"/>
    </location>
</feature>
<keyword evidence="3" id="KW-0862">Zinc</keyword>
<feature type="domain" description="RING-type" evidence="6">
    <location>
        <begin position="187"/>
        <end position="224"/>
    </location>
</feature>
<dbReference type="GO" id="GO:0016567">
    <property type="term" value="P:protein ubiquitination"/>
    <property type="evidence" value="ECO:0007669"/>
    <property type="project" value="TreeGrafter"/>
</dbReference>
<evidence type="ECO:0000256" key="4">
    <source>
        <dbReference type="PROSITE-ProRule" id="PRU00175"/>
    </source>
</evidence>
<evidence type="ECO:0000256" key="2">
    <source>
        <dbReference type="ARBA" id="ARBA00022771"/>
    </source>
</evidence>
<dbReference type="GO" id="GO:0004842">
    <property type="term" value="F:ubiquitin-protein transferase activity"/>
    <property type="evidence" value="ECO:0007669"/>
    <property type="project" value="TreeGrafter"/>
</dbReference>